<gene>
    <name evidence="2" type="ORF">ADL15_33475</name>
</gene>
<keyword evidence="3" id="KW-1185">Reference proteome</keyword>
<sequence>MSAHTNRAYRRQVGAYTSWLGEHAGVHPDAYTDLVGAEAAVTAWRRDLLQLRRAPSTIKQALAAVDLLSTSTAPACAWTSTGSRPASGRSGIGGVGRVLVRRRRP</sequence>
<protein>
    <recommendedName>
        <fullName evidence="4">Core-binding (CB) domain-containing protein</fullName>
    </recommendedName>
</protein>
<dbReference type="RefSeq" id="WP_067699528.1">
    <property type="nucleotide sequence ID" value="NZ_LLZH01000294.1"/>
</dbReference>
<dbReference type="Proteomes" id="UP000053244">
    <property type="component" value="Unassembled WGS sequence"/>
</dbReference>
<accession>A0A101JJ11</accession>
<proteinExistence type="predicted"/>
<dbReference type="AlphaFoldDB" id="A0A101JJ11"/>
<comment type="caution">
    <text evidence="2">The sequence shown here is derived from an EMBL/GenBank/DDBJ whole genome shotgun (WGS) entry which is preliminary data.</text>
</comment>
<evidence type="ECO:0000256" key="1">
    <source>
        <dbReference type="ARBA" id="ARBA00023125"/>
    </source>
</evidence>
<organism evidence="2 3">
    <name type="scientific">Actinoplanes awajinensis subsp. mycoplanecinus</name>
    <dbReference type="NCBI Taxonomy" id="135947"/>
    <lineage>
        <taxon>Bacteria</taxon>
        <taxon>Bacillati</taxon>
        <taxon>Actinomycetota</taxon>
        <taxon>Actinomycetes</taxon>
        <taxon>Micromonosporales</taxon>
        <taxon>Micromonosporaceae</taxon>
        <taxon>Actinoplanes</taxon>
    </lineage>
</organism>
<evidence type="ECO:0000313" key="3">
    <source>
        <dbReference type="Proteomes" id="UP000053244"/>
    </source>
</evidence>
<dbReference type="EMBL" id="LLZH01000294">
    <property type="protein sequence ID" value="KUL27755.1"/>
    <property type="molecule type" value="Genomic_DNA"/>
</dbReference>
<evidence type="ECO:0000313" key="2">
    <source>
        <dbReference type="EMBL" id="KUL27755.1"/>
    </source>
</evidence>
<keyword evidence="1" id="KW-0238">DNA-binding</keyword>
<name>A0A101JJ11_9ACTN</name>
<reference evidence="2 3" key="1">
    <citation type="submission" date="2015-10" db="EMBL/GenBank/DDBJ databases">
        <authorList>
            <person name="Gilbert D.G."/>
        </authorList>
    </citation>
    <scope>NUCLEOTIDE SEQUENCE [LARGE SCALE GENOMIC DNA]</scope>
    <source>
        <strain evidence="2 3">NRRL B-16712</strain>
    </source>
</reference>
<evidence type="ECO:0008006" key="4">
    <source>
        <dbReference type="Google" id="ProtNLM"/>
    </source>
</evidence>
<dbReference type="InterPro" id="IPR010998">
    <property type="entry name" value="Integrase_recombinase_N"/>
</dbReference>
<dbReference type="GO" id="GO:0003677">
    <property type="term" value="F:DNA binding"/>
    <property type="evidence" value="ECO:0007669"/>
    <property type="project" value="UniProtKB-KW"/>
</dbReference>
<dbReference type="Gene3D" id="1.10.150.130">
    <property type="match status" value="1"/>
</dbReference>